<keyword evidence="1" id="KW-0812">Transmembrane</keyword>
<keyword evidence="1" id="KW-0472">Membrane</keyword>
<evidence type="ECO:0000256" key="1">
    <source>
        <dbReference type="SAM" id="Phobius"/>
    </source>
</evidence>
<keyword evidence="4" id="KW-1185">Reference proteome</keyword>
<evidence type="ECO:0000259" key="2">
    <source>
        <dbReference type="SMART" id="SM00849"/>
    </source>
</evidence>
<dbReference type="EMBL" id="CP095075">
    <property type="protein sequence ID" value="UOR13096.1"/>
    <property type="molecule type" value="Genomic_DNA"/>
</dbReference>
<dbReference type="SUPFAM" id="SSF56281">
    <property type="entry name" value="Metallo-hydrolase/oxidoreductase"/>
    <property type="match status" value="1"/>
</dbReference>
<reference evidence="3" key="1">
    <citation type="submission" date="2022-04" db="EMBL/GenBank/DDBJ databases">
        <title>Halobacillus sp. isolated from saltern.</title>
        <authorList>
            <person name="Won M."/>
            <person name="Lee C.-M."/>
            <person name="Woen H.-Y."/>
            <person name="Kwon S.-W."/>
        </authorList>
    </citation>
    <scope>NUCLEOTIDE SEQUENCE</scope>
    <source>
        <strain evidence="3">SSHM10-5</strain>
    </source>
</reference>
<evidence type="ECO:0000313" key="3">
    <source>
        <dbReference type="EMBL" id="UOR13096.1"/>
    </source>
</evidence>
<feature type="transmembrane region" description="Helical" evidence="1">
    <location>
        <begin position="266"/>
        <end position="288"/>
    </location>
</feature>
<dbReference type="Proteomes" id="UP000830326">
    <property type="component" value="Chromosome"/>
</dbReference>
<organism evidence="3 4">
    <name type="scientific">Halobacillus amylolyticus</name>
    <dbReference type="NCBI Taxonomy" id="2932259"/>
    <lineage>
        <taxon>Bacteria</taxon>
        <taxon>Bacillati</taxon>
        <taxon>Bacillota</taxon>
        <taxon>Bacilli</taxon>
        <taxon>Bacillales</taxon>
        <taxon>Bacillaceae</taxon>
        <taxon>Halobacillus</taxon>
    </lineage>
</organism>
<dbReference type="Pfam" id="PF00753">
    <property type="entry name" value="Lactamase_B"/>
    <property type="match status" value="1"/>
</dbReference>
<dbReference type="SMART" id="SM00849">
    <property type="entry name" value="Lactamase_B"/>
    <property type="match status" value="1"/>
</dbReference>
<dbReference type="PANTHER" id="PTHR23131:SF4">
    <property type="entry name" value="METALLO-BETA-LACTAMASE SUPERFAMILY POTEIN"/>
    <property type="match status" value="1"/>
</dbReference>
<dbReference type="PANTHER" id="PTHR23131">
    <property type="entry name" value="ENDORIBONUCLEASE LACTB2"/>
    <property type="match status" value="1"/>
</dbReference>
<dbReference type="Gene3D" id="3.60.15.10">
    <property type="entry name" value="Ribonuclease Z/Hydroxyacylglutathione hydrolase-like"/>
    <property type="match status" value="1"/>
</dbReference>
<gene>
    <name evidence="3" type="ORF">MUO15_06280</name>
</gene>
<dbReference type="InterPro" id="IPR036866">
    <property type="entry name" value="RibonucZ/Hydroxyglut_hydro"/>
</dbReference>
<dbReference type="InterPro" id="IPR001279">
    <property type="entry name" value="Metallo-B-lactamas"/>
</dbReference>
<dbReference type="InterPro" id="IPR050662">
    <property type="entry name" value="Sec-metab_biosynth-thioest"/>
</dbReference>
<protein>
    <submittedName>
        <fullName evidence="3">MBL fold metallo-hydrolase</fullName>
    </submittedName>
</protein>
<sequence>MLEKITEDIHKLVVQFPSGMEEVNSYLMKGKEGYTVIDTGTYSDEAKEAWERVLESGIVIEKVVLTHTHQDHIGLAKWFQQDIGVPVYTSLLGYKEMKKHRETNVRDRMDSLVKKHGGPGIPEKMQDDSFIYDFEPDGLFEKNEKIFLGEDLFEAIWTPGHAPDHFCFYNKKAKVMIIGDHLLKGISPVIGLWSGEERNALTEYYNSLELIKSYPSDVAMPGHGDLIYNLTDRVNEVRERHDGRLQGVLDAVKNERKTANDICQEMYGTLHIILFLSPFMATLTRLIYLEALGKVEREVVDGQTMFRAS</sequence>
<name>A0ABY4HEX1_9BACI</name>
<proteinExistence type="predicted"/>
<dbReference type="RefSeq" id="WP_245034442.1">
    <property type="nucleotide sequence ID" value="NZ_CP095075.1"/>
</dbReference>
<accession>A0ABY4HEX1</accession>
<evidence type="ECO:0000313" key="4">
    <source>
        <dbReference type="Proteomes" id="UP000830326"/>
    </source>
</evidence>
<feature type="domain" description="Metallo-beta-lactamase" evidence="2">
    <location>
        <begin position="22"/>
        <end position="223"/>
    </location>
</feature>
<keyword evidence="1" id="KW-1133">Transmembrane helix</keyword>